<evidence type="ECO:0000313" key="14">
    <source>
        <dbReference type="Proteomes" id="UP000294558"/>
    </source>
</evidence>
<reference evidence="13 14" key="1">
    <citation type="submission" date="2019-03" db="EMBL/GenBank/DDBJ databases">
        <title>Sequencing the genomes of 1000 actinobacteria strains.</title>
        <authorList>
            <person name="Klenk H.-P."/>
        </authorList>
    </citation>
    <scope>NUCLEOTIDE SEQUENCE [LARGE SCALE GENOMIC DNA]</scope>
    <source>
        <strain evidence="13 14">DSM 18936</strain>
    </source>
</reference>
<comment type="caution">
    <text evidence="13">The sequence shown here is derived from an EMBL/GenBank/DDBJ whole genome shotgun (WGS) entry which is preliminary data.</text>
</comment>
<evidence type="ECO:0000256" key="2">
    <source>
        <dbReference type="ARBA" id="ARBA00005189"/>
    </source>
</evidence>
<keyword evidence="14" id="KW-1185">Reference proteome</keyword>
<dbReference type="OrthoDB" id="9810950at2"/>
<dbReference type="EMBL" id="SOAU01000001">
    <property type="protein sequence ID" value="TDT16147.1"/>
    <property type="molecule type" value="Genomic_DNA"/>
</dbReference>
<evidence type="ECO:0000256" key="10">
    <source>
        <dbReference type="ARBA" id="ARBA00048109"/>
    </source>
</evidence>
<keyword evidence="5" id="KW-0444">Lipid biosynthesis</keyword>
<evidence type="ECO:0000259" key="12">
    <source>
        <dbReference type="Pfam" id="PF06974"/>
    </source>
</evidence>
<name>A0A4R7HY64_9ACTN</name>
<accession>A0A4R7HY64</accession>
<evidence type="ECO:0000256" key="7">
    <source>
        <dbReference type="ARBA" id="ARBA00022798"/>
    </source>
</evidence>
<evidence type="ECO:0000313" key="13">
    <source>
        <dbReference type="EMBL" id="TDT16147.1"/>
    </source>
</evidence>
<comment type="pathway">
    <text evidence="2">Lipid metabolism.</text>
</comment>
<organism evidence="13 14">
    <name type="scientific">Ilumatobacter fluminis</name>
    <dbReference type="NCBI Taxonomy" id="467091"/>
    <lineage>
        <taxon>Bacteria</taxon>
        <taxon>Bacillati</taxon>
        <taxon>Actinomycetota</taxon>
        <taxon>Acidimicrobiia</taxon>
        <taxon>Acidimicrobiales</taxon>
        <taxon>Ilumatobacteraceae</taxon>
        <taxon>Ilumatobacter</taxon>
    </lineage>
</organism>
<evidence type="ECO:0000256" key="8">
    <source>
        <dbReference type="ARBA" id="ARBA00023098"/>
    </source>
</evidence>
<feature type="domain" description="O-acyltransferase WSD1 C-terminal" evidence="12">
    <location>
        <begin position="316"/>
        <end position="456"/>
    </location>
</feature>
<dbReference type="PANTHER" id="PTHR31650">
    <property type="entry name" value="O-ACYLTRANSFERASE (WSD1-LIKE) FAMILY PROTEIN"/>
    <property type="match status" value="1"/>
</dbReference>
<dbReference type="GO" id="GO:0019432">
    <property type="term" value="P:triglyceride biosynthetic process"/>
    <property type="evidence" value="ECO:0007669"/>
    <property type="project" value="UniProtKB-UniPathway"/>
</dbReference>
<dbReference type="GO" id="GO:0004144">
    <property type="term" value="F:diacylglycerol O-acyltransferase activity"/>
    <property type="evidence" value="ECO:0007669"/>
    <property type="project" value="UniProtKB-EC"/>
</dbReference>
<dbReference type="RefSeq" id="WP_133868545.1">
    <property type="nucleotide sequence ID" value="NZ_SOAU01000001.1"/>
</dbReference>
<evidence type="ECO:0000256" key="4">
    <source>
        <dbReference type="ARBA" id="ARBA00013244"/>
    </source>
</evidence>
<comment type="similarity">
    <text evidence="3">Belongs to the long-chain O-acyltransferase family.</text>
</comment>
<dbReference type="Gene3D" id="3.30.559.10">
    <property type="entry name" value="Chloramphenicol acetyltransferase-like domain"/>
    <property type="match status" value="1"/>
</dbReference>
<dbReference type="GO" id="GO:0001666">
    <property type="term" value="P:response to hypoxia"/>
    <property type="evidence" value="ECO:0007669"/>
    <property type="project" value="TreeGrafter"/>
</dbReference>
<evidence type="ECO:0000256" key="9">
    <source>
        <dbReference type="ARBA" id="ARBA00023315"/>
    </source>
</evidence>
<dbReference type="InterPro" id="IPR023213">
    <property type="entry name" value="CAT-like_dom_sf"/>
</dbReference>
<evidence type="ECO:0000256" key="1">
    <source>
        <dbReference type="ARBA" id="ARBA00004771"/>
    </source>
</evidence>
<dbReference type="GO" id="GO:0051701">
    <property type="term" value="P:biological process involved in interaction with host"/>
    <property type="evidence" value="ECO:0007669"/>
    <property type="project" value="TreeGrafter"/>
</dbReference>
<feature type="domain" description="O-acyltransferase WSD1-like N-terminal" evidence="11">
    <location>
        <begin position="15"/>
        <end position="278"/>
    </location>
</feature>
<dbReference type="Pfam" id="PF03007">
    <property type="entry name" value="WS_DGAT_cat"/>
    <property type="match status" value="1"/>
</dbReference>
<dbReference type="GO" id="GO:0005886">
    <property type="term" value="C:plasma membrane"/>
    <property type="evidence" value="ECO:0007669"/>
    <property type="project" value="TreeGrafter"/>
</dbReference>
<dbReference type="InterPro" id="IPR045034">
    <property type="entry name" value="O-acyltransferase_WSD1-like"/>
</dbReference>
<evidence type="ECO:0000256" key="3">
    <source>
        <dbReference type="ARBA" id="ARBA00009587"/>
    </source>
</evidence>
<keyword evidence="6 13" id="KW-0808">Transferase</keyword>
<evidence type="ECO:0000256" key="5">
    <source>
        <dbReference type="ARBA" id="ARBA00022516"/>
    </source>
</evidence>
<dbReference type="InterPro" id="IPR004255">
    <property type="entry name" value="O-acyltransferase_WSD1_N"/>
</dbReference>
<comment type="pathway">
    <text evidence="1">Glycerolipid metabolism; triacylglycerol biosynthesis.</text>
</comment>
<evidence type="ECO:0000259" key="11">
    <source>
        <dbReference type="Pfam" id="PF03007"/>
    </source>
</evidence>
<keyword evidence="9 13" id="KW-0012">Acyltransferase</keyword>
<dbReference type="EC" id="2.3.1.20" evidence="4"/>
<dbReference type="SUPFAM" id="SSF52777">
    <property type="entry name" value="CoA-dependent acyltransferases"/>
    <property type="match status" value="1"/>
</dbReference>
<dbReference type="GO" id="GO:0071731">
    <property type="term" value="P:response to nitric oxide"/>
    <property type="evidence" value="ECO:0007669"/>
    <property type="project" value="TreeGrafter"/>
</dbReference>
<sequence>MTDEMRFDRAMSDAEGLMWRLEKDPHLSSNFASVAILDRAPDPDSFRRKMEHAVAAIPRLRQRVVPSPANLSAPVWADDPEFSLDRHLRRIACPKPGTVQQVVDLATLLVADPFDRTRPLWQFIVVEGLRGGKAALIAKMHHTITDGERGVELSMQYLDFERDAPELPPLAVDAEQSAPPEPDPADPIRDLVAGGMRIPIGIVRQVRDLLADPTSLPDASSAASKTLHGIVSQLSDTEAARSPLWTARSLDRHVETLRAPFRPTKDAAKKLGGTLNTAFLTAAADAAANYHIRLGSPVETLRASMAISTRTADSGGNAFSLARMLVPTEEMPIDERFRAIHEQSLAAREASKSAGLDALAAITTVLPTSLITRLARQQAHTVDFATSNVKGSPIPVYVSGAQLLEIYPIGPLLGVAFNLTLMSYLGSLDMAMHVDTAAITEPALLAECLDDAFKRLAKV</sequence>
<dbReference type="GO" id="GO:0006071">
    <property type="term" value="P:glycerol metabolic process"/>
    <property type="evidence" value="ECO:0007669"/>
    <property type="project" value="UniProtKB-KW"/>
</dbReference>
<gene>
    <name evidence="13" type="ORF">BDK89_1729</name>
</gene>
<keyword evidence="8" id="KW-0443">Lipid metabolism</keyword>
<comment type="catalytic activity">
    <reaction evidence="10">
        <text>an acyl-CoA + a 1,2-diacyl-sn-glycerol = a triacyl-sn-glycerol + CoA</text>
        <dbReference type="Rhea" id="RHEA:10868"/>
        <dbReference type="ChEBI" id="CHEBI:17815"/>
        <dbReference type="ChEBI" id="CHEBI:57287"/>
        <dbReference type="ChEBI" id="CHEBI:58342"/>
        <dbReference type="ChEBI" id="CHEBI:64615"/>
        <dbReference type="EC" id="2.3.1.20"/>
    </reaction>
</comment>
<dbReference type="UniPathway" id="UPA00282"/>
<dbReference type="PANTHER" id="PTHR31650:SF1">
    <property type="entry name" value="WAX ESTER SYNTHASE_DIACYLGLYCEROL ACYLTRANSFERASE 4-RELATED"/>
    <property type="match status" value="1"/>
</dbReference>
<proteinExistence type="inferred from homology"/>
<dbReference type="Pfam" id="PF06974">
    <property type="entry name" value="WS_DGAT_C"/>
    <property type="match status" value="1"/>
</dbReference>
<protein>
    <recommendedName>
        <fullName evidence="4">diacylglycerol O-acyltransferase</fullName>
        <ecNumber evidence="4">2.3.1.20</ecNumber>
    </recommendedName>
</protein>
<evidence type="ECO:0000256" key="6">
    <source>
        <dbReference type="ARBA" id="ARBA00022679"/>
    </source>
</evidence>
<dbReference type="AlphaFoldDB" id="A0A4R7HY64"/>
<dbReference type="Proteomes" id="UP000294558">
    <property type="component" value="Unassembled WGS sequence"/>
</dbReference>
<keyword evidence="7" id="KW-0319">Glycerol metabolism</keyword>
<dbReference type="InterPro" id="IPR009721">
    <property type="entry name" value="O-acyltransferase_WSD1_C"/>
</dbReference>